<dbReference type="RefSeq" id="WP_091402501.1">
    <property type="nucleotide sequence ID" value="NZ_FMYV01000002.1"/>
</dbReference>
<keyword evidence="2" id="KW-0808">Transferase</keyword>
<gene>
    <name evidence="2" type="ORF">SAMN04488588_0478</name>
</gene>
<dbReference type="InterPro" id="IPR000182">
    <property type="entry name" value="GNAT_dom"/>
</dbReference>
<protein>
    <submittedName>
        <fullName evidence="2">Acetyltransferase (GNAT) family protein</fullName>
    </submittedName>
</protein>
<dbReference type="STRING" id="28234.SAMN04488588_0478"/>
<dbReference type="Gene3D" id="3.40.630.30">
    <property type="match status" value="1"/>
</dbReference>
<proteinExistence type="predicted"/>
<dbReference type="PROSITE" id="PS51186">
    <property type="entry name" value="GNAT"/>
    <property type="match status" value="1"/>
</dbReference>
<keyword evidence="3" id="KW-1185">Reference proteome</keyword>
<feature type="domain" description="N-acetyltransferase" evidence="1">
    <location>
        <begin position="3"/>
        <end position="176"/>
    </location>
</feature>
<sequence length="182" mass="21372">MTMKITRPKKEDEKEILELFETTIKKAFKDEGIKEDEQGMKEEIVSKKQSLKKDFQTNGRERYFLIAKKDNKIVGTVSFGKSNDLINKITNNEYKDIWELATVYVLPEYQGKSIGKKLFNSIILSMMARGIEEFCLDSGYKKARDHWTKKLGEPTIVEKNYWGKNAHHMIWKRKIEDISIEI</sequence>
<dbReference type="AlphaFoldDB" id="A0A1G6JBK6"/>
<dbReference type="InterPro" id="IPR016181">
    <property type="entry name" value="Acyl_CoA_acyltransferase"/>
</dbReference>
<dbReference type="EMBL" id="FMYV01000002">
    <property type="protein sequence ID" value="SDC16033.1"/>
    <property type="molecule type" value="Genomic_DNA"/>
</dbReference>
<dbReference type="SUPFAM" id="SSF55729">
    <property type="entry name" value="Acyl-CoA N-acyltransferases (Nat)"/>
    <property type="match status" value="1"/>
</dbReference>
<accession>A0A1G6JBK6</accession>
<reference evidence="2 3" key="1">
    <citation type="submission" date="2016-10" db="EMBL/GenBank/DDBJ databases">
        <authorList>
            <person name="de Groot N.N."/>
        </authorList>
    </citation>
    <scope>NUCLEOTIDE SEQUENCE [LARGE SCALE GENOMIC DNA]</scope>
    <source>
        <strain evidence="2 3">WG14</strain>
    </source>
</reference>
<evidence type="ECO:0000313" key="2">
    <source>
        <dbReference type="EMBL" id="SDC16033.1"/>
    </source>
</evidence>
<dbReference type="GO" id="GO:0016747">
    <property type="term" value="F:acyltransferase activity, transferring groups other than amino-acyl groups"/>
    <property type="evidence" value="ECO:0007669"/>
    <property type="project" value="InterPro"/>
</dbReference>
<evidence type="ECO:0000259" key="1">
    <source>
        <dbReference type="PROSITE" id="PS51186"/>
    </source>
</evidence>
<dbReference type="CDD" id="cd04301">
    <property type="entry name" value="NAT_SF"/>
    <property type="match status" value="1"/>
</dbReference>
<name>A0A1G6JBK6_9BACT</name>
<evidence type="ECO:0000313" key="3">
    <source>
        <dbReference type="Proteomes" id="UP000199322"/>
    </source>
</evidence>
<organism evidence="2 3">
    <name type="scientific">Geotoga petraea</name>
    <dbReference type="NCBI Taxonomy" id="28234"/>
    <lineage>
        <taxon>Bacteria</taxon>
        <taxon>Thermotogati</taxon>
        <taxon>Thermotogota</taxon>
        <taxon>Thermotogae</taxon>
        <taxon>Petrotogales</taxon>
        <taxon>Petrotogaceae</taxon>
        <taxon>Geotoga</taxon>
    </lineage>
</organism>
<dbReference type="Proteomes" id="UP000199322">
    <property type="component" value="Unassembled WGS sequence"/>
</dbReference>
<dbReference type="Pfam" id="PF00583">
    <property type="entry name" value="Acetyltransf_1"/>
    <property type="match status" value="1"/>
</dbReference>